<evidence type="ECO:0000259" key="3">
    <source>
        <dbReference type="Pfam" id="PF00149"/>
    </source>
</evidence>
<evidence type="ECO:0000256" key="1">
    <source>
        <dbReference type="ARBA" id="ARBA00022723"/>
    </source>
</evidence>
<dbReference type="PANTHER" id="PTHR31302:SF31">
    <property type="entry name" value="PHOSPHODIESTERASE YAEI"/>
    <property type="match status" value="1"/>
</dbReference>
<accession>A0ABU4WZS6</accession>
<dbReference type="Gene3D" id="3.60.21.10">
    <property type="match status" value="1"/>
</dbReference>
<dbReference type="EMBL" id="JAVIIS010000026">
    <property type="protein sequence ID" value="MDX8441568.1"/>
    <property type="molecule type" value="Genomic_DNA"/>
</dbReference>
<dbReference type="SUPFAM" id="SSF56300">
    <property type="entry name" value="Metallo-dependent phosphatases"/>
    <property type="match status" value="1"/>
</dbReference>
<gene>
    <name evidence="4" type="ORF">RFM51_18415</name>
</gene>
<dbReference type="Proteomes" id="UP001272097">
    <property type="component" value="Unassembled WGS sequence"/>
</dbReference>
<keyword evidence="5" id="KW-1185">Reference proteome</keyword>
<sequence length="300" mass="32275">MITRRGFLRLIGGSFLSMVSLGAYAVGIEPMLLAHVKRYALTPPRWPAGLKLRVAALADIHACHPWMTPERIASLVEKTNALQPDMIVLLGDYVDGMRLVTADVSAPDWASALSGLRAPLGVLSILGNHDWWHDHAAQRAEAGPTAARKALESVGIPVLENDVVRLEKDGHGFCIAGLADQLAIRPSKALGRRGFKGMDDLDGTLAKVSDTTPVILLAHEPDIFPKVPGRVSLTLSGHTHGGQVRLFGYSPVVPSDFGNRYAYGHVVENDRNLIVSGGLGFSIAPIRFGVRPEILQIDLG</sequence>
<dbReference type="CDD" id="cd07385">
    <property type="entry name" value="MPP_YkuE_C"/>
    <property type="match status" value="1"/>
</dbReference>
<dbReference type="RefSeq" id="WP_320215521.1">
    <property type="nucleotide sequence ID" value="NZ_JAVIIS010000026.1"/>
</dbReference>
<proteinExistence type="predicted"/>
<evidence type="ECO:0000313" key="4">
    <source>
        <dbReference type="EMBL" id="MDX8441568.1"/>
    </source>
</evidence>
<keyword evidence="1" id="KW-0479">Metal-binding</keyword>
<evidence type="ECO:0000256" key="2">
    <source>
        <dbReference type="ARBA" id="ARBA00022801"/>
    </source>
</evidence>
<dbReference type="InterPro" id="IPR004843">
    <property type="entry name" value="Calcineurin-like_PHP"/>
</dbReference>
<keyword evidence="2" id="KW-0378">Hydrolase</keyword>
<dbReference type="InterPro" id="IPR051158">
    <property type="entry name" value="Metallophosphoesterase_sf"/>
</dbReference>
<dbReference type="InterPro" id="IPR029052">
    <property type="entry name" value="Metallo-depent_PP-like"/>
</dbReference>
<comment type="caution">
    <text evidence="4">The sequence shown here is derived from an EMBL/GenBank/DDBJ whole genome shotgun (WGS) entry which is preliminary data.</text>
</comment>
<dbReference type="PANTHER" id="PTHR31302">
    <property type="entry name" value="TRANSMEMBRANE PROTEIN WITH METALLOPHOSPHOESTERASE DOMAIN-RELATED"/>
    <property type="match status" value="1"/>
</dbReference>
<reference evidence="4 5" key="1">
    <citation type="submission" date="2023-08" db="EMBL/GenBank/DDBJ databases">
        <title>Implementing the SeqCode for naming new Mesorhizobium species isolated from Vachellia karroo root nodules.</title>
        <authorList>
            <person name="Van Lill M."/>
        </authorList>
    </citation>
    <scope>NUCLEOTIDE SEQUENCE [LARGE SCALE GENOMIC DNA]</scope>
    <source>
        <strain evidence="4 5">VK3E</strain>
    </source>
</reference>
<protein>
    <submittedName>
        <fullName evidence="4">Metallophosphoesterase</fullName>
    </submittedName>
</protein>
<name>A0ABU4WZS6_9HYPH</name>
<dbReference type="Pfam" id="PF00149">
    <property type="entry name" value="Metallophos"/>
    <property type="match status" value="1"/>
</dbReference>
<evidence type="ECO:0000313" key="5">
    <source>
        <dbReference type="Proteomes" id="UP001272097"/>
    </source>
</evidence>
<feature type="domain" description="Calcineurin-like phosphoesterase" evidence="3">
    <location>
        <begin position="52"/>
        <end position="241"/>
    </location>
</feature>
<organism evidence="4 5">
    <name type="scientific">Mesorhizobium australafricanum</name>
    <dbReference type="NCBI Taxonomy" id="3072311"/>
    <lineage>
        <taxon>Bacteria</taxon>
        <taxon>Pseudomonadati</taxon>
        <taxon>Pseudomonadota</taxon>
        <taxon>Alphaproteobacteria</taxon>
        <taxon>Hyphomicrobiales</taxon>
        <taxon>Phyllobacteriaceae</taxon>
        <taxon>Mesorhizobium</taxon>
    </lineage>
</organism>